<keyword evidence="2" id="KW-1185">Reference proteome</keyword>
<dbReference type="AlphaFoldDB" id="A0A8J3I8U3"/>
<sequence length="164" mass="17797">MLRFSAAIETGLLSQLEQALPPAPNPALAPPSFPLTGSPAVRQRLLLTLLFLGAVGLRRTWDLRGYTAEGLALLTGRMRAYGYRYTEAFLSQIARADGTERFTGALACWATQLWHALAEGTEQPQALTCYVDGHRKPVYSDVLIPRGHRAAERDPGLPSAPLAA</sequence>
<name>A0A8J3I8U3_9CHLR</name>
<accession>A0A8J3I8U3</accession>
<dbReference type="EMBL" id="BNJK01000001">
    <property type="protein sequence ID" value="GHO90026.1"/>
    <property type="molecule type" value="Genomic_DNA"/>
</dbReference>
<comment type="caution">
    <text evidence="1">The sequence shown here is derived from an EMBL/GenBank/DDBJ whole genome shotgun (WGS) entry which is preliminary data.</text>
</comment>
<organism evidence="1 2">
    <name type="scientific">Reticulibacter mediterranei</name>
    <dbReference type="NCBI Taxonomy" id="2778369"/>
    <lineage>
        <taxon>Bacteria</taxon>
        <taxon>Bacillati</taxon>
        <taxon>Chloroflexota</taxon>
        <taxon>Ktedonobacteria</taxon>
        <taxon>Ktedonobacterales</taxon>
        <taxon>Reticulibacteraceae</taxon>
        <taxon>Reticulibacter</taxon>
    </lineage>
</organism>
<dbReference type="RefSeq" id="WP_220201033.1">
    <property type="nucleotide sequence ID" value="NZ_BNJK01000001.1"/>
</dbReference>
<reference evidence="1" key="1">
    <citation type="submission" date="2020-10" db="EMBL/GenBank/DDBJ databases">
        <title>Taxonomic study of unclassified bacteria belonging to the class Ktedonobacteria.</title>
        <authorList>
            <person name="Yabe S."/>
            <person name="Wang C.M."/>
            <person name="Zheng Y."/>
            <person name="Sakai Y."/>
            <person name="Cavaletti L."/>
            <person name="Monciardini P."/>
            <person name="Donadio S."/>
        </authorList>
    </citation>
    <scope>NUCLEOTIDE SEQUENCE</scope>
    <source>
        <strain evidence="1">ID150040</strain>
    </source>
</reference>
<proteinExistence type="predicted"/>
<dbReference type="Proteomes" id="UP000597444">
    <property type="component" value="Unassembled WGS sequence"/>
</dbReference>
<evidence type="ECO:0000313" key="2">
    <source>
        <dbReference type="Proteomes" id="UP000597444"/>
    </source>
</evidence>
<protein>
    <submittedName>
        <fullName evidence="1">Uncharacterized protein</fullName>
    </submittedName>
</protein>
<gene>
    <name evidence="1" type="ORF">KSF_000740</name>
</gene>
<evidence type="ECO:0000313" key="1">
    <source>
        <dbReference type="EMBL" id="GHO90026.1"/>
    </source>
</evidence>